<evidence type="ECO:0000313" key="3">
    <source>
        <dbReference type="Proteomes" id="UP000324222"/>
    </source>
</evidence>
<dbReference type="Proteomes" id="UP000324222">
    <property type="component" value="Unassembled WGS sequence"/>
</dbReference>
<evidence type="ECO:0000256" key="1">
    <source>
        <dbReference type="SAM" id="SignalP"/>
    </source>
</evidence>
<keyword evidence="1" id="KW-0732">Signal</keyword>
<accession>A0A5B7E2V7</accession>
<protein>
    <submittedName>
        <fullName evidence="2">Uncharacterized protein</fullName>
    </submittedName>
</protein>
<comment type="caution">
    <text evidence="2">The sequence shown here is derived from an EMBL/GenBank/DDBJ whole genome shotgun (WGS) entry which is preliminary data.</text>
</comment>
<keyword evidence="3" id="KW-1185">Reference proteome</keyword>
<reference evidence="2 3" key="1">
    <citation type="submission" date="2019-05" db="EMBL/GenBank/DDBJ databases">
        <title>Another draft genome of Portunus trituberculatus and its Hox gene families provides insights of decapod evolution.</title>
        <authorList>
            <person name="Jeong J.-H."/>
            <person name="Song I."/>
            <person name="Kim S."/>
            <person name="Choi T."/>
            <person name="Kim D."/>
            <person name="Ryu S."/>
            <person name="Kim W."/>
        </authorList>
    </citation>
    <scope>NUCLEOTIDE SEQUENCE [LARGE SCALE GENOMIC DNA]</scope>
    <source>
        <tissue evidence="2">Muscle</tissue>
    </source>
</reference>
<feature type="signal peptide" evidence="1">
    <location>
        <begin position="1"/>
        <end position="17"/>
    </location>
</feature>
<dbReference type="EMBL" id="VSRR010001701">
    <property type="protein sequence ID" value="MPC27164.1"/>
    <property type="molecule type" value="Genomic_DNA"/>
</dbReference>
<gene>
    <name evidence="2" type="ORF">E2C01_020328</name>
</gene>
<organism evidence="2 3">
    <name type="scientific">Portunus trituberculatus</name>
    <name type="common">Swimming crab</name>
    <name type="synonym">Neptunus trituberculatus</name>
    <dbReference type="NCBI Taxonomy" id="210409"/>
    <lineage>
        <taxon>Eukaryota</taxon>
        <taxon>Metazoa</taxon>
        <taxon>Ecdysozoa</taxon>
        <taxon>Arthropoda</taxon>
        <taxon>Crustacea</taxon>
        <taxon>Multicrustacea</taxon>
        <taxon>Malacostraca</taxon>
        <taxon>Eumalacostraca</taxon>
        <taxon>Eucarida</taxon>
        <taxon>Decapoda</taxon>
        <taxon>Pleocyemata</taxon>
        <taxon>Brachyura</taxon>
        <taxon>Eubrachyura</taxon>
        <taxon>Portunoidea</taxon>
        <taxon>Portunidae</taxon>
        <taxon>Portuninae</taxon>
        <taxon>Portunus</taxon>
    </lineage>
</organism>
<evidence type="ECO:0000313" key="2">
    <source>
        <dbReference type="EMBL" id="MPC27164.1"/>
    </source>
</evidence>
<name>A0A5B7E2V7_PORTR</name>
<sequence length="151" mass="16225">MILGHPLLLFYTPSASSSCGCSQAATWPLLSEPLMALVIMLAPDVAATCKDGHTCKCGCHTSITILHCQDLQRIHLSTLSDALLTLKASYISLFVIFALFPYPILGFTNKQHEWDVPRCVVWQAGTSSGSGSSSGVLIPQLHAIKVKLSGR</sequence>
<dbReference type="AlphaFoldDB" id="A0A5B7E2V7"/>
<proteinExistence type="predicted"/>
<feature type="chain" id="PRO_5022684223" evidence="1">
    <location>
        <begin position="18"/>
        <end position="151"/>
    </location>
</feature>